<evidence type="ECO:0000259" key="5">
    <source>
        <dbReference type="PROSITE" id="PS50977"/>
    </source>
</evidence>
<keyword evidence="7" id="KW-1185">Reference proteome</keyword>
<dbReference type="GO" id="GO:0003677">
    <property type="term" value="F:DNA binding"/>
    <property type="evidence" value="ECO:0007669"/>
    <property type="project" value="UniProtKB-UniRule"/>
</dbReference>
<dbReference type="RefSeq" id="WP_088003395.1">
    <property type="nucleotide sequence ID" value="NZ_BMHB01000004.1"/>
</dbReference>
<dbReference type="Pfam" id="PF00440">
    <property type="entry name" value="TetR_N"/>
    <property type="match status" value="1"/>
</dbReference>
<protein>
    <submittedName>
        <fullName evidence="6">TetR family transcriptional regulator</fullName>
    </submittedName>
</protein>
<evidence type="ECO:0000256" key="1">
    <source>
        <dbReference type="ARBA" id="ARBA00023015"/>
    </source>
</evidence>
<dbReference type="SUPFAM" id="SSF48498">
    <property type="entry name" value="Tetracyclin repressor-like, C-terminal domain"/>
    <property type="match status" value="1"/>
</dbReference>
<dbReference type="InterPro" id="IPR001647">
    <property type="entry name" value="HTH_TetR"/>
</dbReference>
<dbReference type="SUPFAM" id="SSF46689">
    <property type="entry name" value="Homeodomain-like"/>
    <property type="match status" value="1"/>
</dbReference>
<keyword evidence="1" id="KW-0805">Transcription regulation</keyword>
<evidence type="ECO:0000313" key="6">
    <source>
        <dbReference type="EMBL" id="GGI18001.1"/>
    </source>
</evidence>
<dbReference type="InterPro" id="IPR036271">
    <property type="entry name" value="Tet_transcr_reg_TetR-rel_C_sf"/>
</dbReference>
<dbReference type="AlphaFoldDB" id="A0A8J3F2R7"/>
<keyword evidence="2 4" id="KW-0238">DNA-binding</keyword>
<dbReference type="Proteomes" id="UP000626244">
    <property type="component" value="Unassembled WGS sequence"/>
</dbReference>
<feature type="domain" description="HTH tetR-type" evidence="5">
    <location>
        <begin position="3"/>
        <end position="63"/>
    </location>
</feature>
<reference evidence="7" key="1">
    <citation type="journal article" date="2019" name="Int. J. Syst. Evol. Microbiol.">
        <title>The Global Catalogue of Microorganisms (GCM) 10K type strain sequencing project: providing services to taxonomists for standard genome sequencing and annotation.</title>
        <authorList>
            <consortium name="The Broad Institute Genomics Platform"/>
            <consortium name="The Broad Institute Genome Sequencing Center for Infectious Disease"/>
            <person name="Wu L."/>
            <person name="Ma J."/>
        </authorList>
    </citation>
    <scope>NUCLEOTIDE SEQUENCE [LARGE SCALE GENOMIC DNA]</scope>
    <source>
        <strain evidence="7">CGMCC 1.14993</strain>
    </source>
</reference>
<name>A0A8J3F2R7_9BACI</name>
<comment type="caution">
    <text evidence="6">The sequence shown here is derived from an EMBL/GenBank/DDBJ whole genome shotgun (WGS) entry which is preliminary data.</text>
</comment>
<dbReference type="EMBL" id="BMHB01000004">
    <property type="protein sequence ID" value="GGI18001.1"/>
    <property type="molecule type" value="Genomic_DNA"/>
</dbReference>
<accession>A0A8J3F2R7</accession>
<evidence type="ECO:0000256" key="3">
    <source>
        <dbReference type="ARBA" id="ARBA00023163"/>
    </source>
</evidence>
<gene>
    <name evidence="6" type="ORF">GCM10007380_40750</name>
</gene>
<organism evidence="6 7">
    <name type="scientific">Gottfriedia solisilvae</name>
    <dbReference type="NCBI Taxonomy" id="1516104"/>
    <lineage>
        <taxon>Bacteria</taxon>
        <taxon>Bacillati</taxon>
        <taxon>Bacillota</taxon>
        <taxon>Bacilli</taxon>
        <taxon>Bacillales</taxon>
        <taxon>Bacillaceae</taxon>
        <taxon>Gottfriedia</taxon>
    </lineage>
</organism>
<dbReference type="OrthoDB" id="9795242at2"/>
<proteinExistence type="predicted"/>
<sequence>MRKTLRTHILKVASELFNNNGIQATGVDKIVAEADVAKMTLYKHFPSKDDLVIAYLNKKDEEWRSALEQTVNENGNTPVEKILAIFDYLDTWFKGSDFQGCTFINTAAEFSGITHPFHEQSAEHKKLLLQYLVNLVKDTGIKEYEEASDILYFIIEGAIVTELIHRKGDSAIKAREGAKRFINSYIN</sequence>
<dbReference type="Gene3D" id="1.10.357.10">
    <property type="entry name" value="Tetracycline Repressor, domain 2"/>
    <property type="match status" value="1"/>
</dbReference>
<evidence type="ECO:0000256" key="2">
    <source>
        <dbReference type="ARBA" id="ARBA00023125"/>
    </source>
</evidence>
<keyword evidence="3" id="KW-0804">Transcription</keyword>
<dbReference type="PANTHER" id="PTHR47506">
    <property type="entry name" value="TRANSCRIPTIONAL REGULATORY PROTEIN"/>
    <property type="match status" value="1"/>
</dbReference>
<dbReference type="PROSITE" id="PS50977">
    <property type="entry name" value="HTH_TETR_2"/>
    <property type="match status" value="1"/>
</dbReference>
<evidence type="ECO:0000256" key="4">
    <source>
        <dbReference type="PROSITE-ProRule" id="PRU00335"/>
    </source>
</evidence>
<dbReference type="PANTHER" id="PTHR47506:SF3">
    <property type="entry name" value="HTH-TYPE TRANSCRIPTIONAL REGULATOR LMRA"/>
    <property type="match status" value="1"/>
</dbReference>
<evidence type="ECO:0000313" key="7">
    <source>
        <dbReference type="Proteomes" id="UP000626244"/>
    </source>
</evidence>
<feature type="DNA-binding region" description="H-T-H motif" evidence="4">
    <location>
        <begin position="26"/>
        <end position="45"/>
    </location>
</feature>
<dbReference type="InterPro" id="IPR009057">
    <property type="entry name" value="Homeodomain-like_sf"/>
</dbReference>
<dbReference type="PRINTS" id="PR00455">
    <property type="entry name" value="HTHTETR"/>
</dbReference>